<evidence type="ECO:0000259" key="7">
    <source>
        <dbReference type="Pfam" id="PF07195"/>
    </source>
</evidence>
<keyword evidence="9" id="KW-1185">Reference proteome</keyword>
<keyword evidence="8" id="KW-0966">Cell projection</keyword>
<gene>
    <name evidence="8" type="primary">fliD</name>
    <name evidence="8" type="ORF">PF021_03380</name>
</gene>
<keyword evidence="8" id="KW-0969">Cilium</keyword>
<dbReference type="Pfam" id="PF07195">
    <property type="entry name" value="FliD_C"/>
    <property type="match status" value="1"/>
</dbReference>
<proteinExistence type="inferred from homology"/>
<keyword evidence="8" id="KW-0282">Flagellum</keyword>
<evidence type="ECO:0000256" key="4">
    <source>
        <dbReference type="ARBA" id="ARBA00023143"/>
    </source>
</evidence>
<dbReference type="Gene3D" id="3.30.70.2120">
    <property type="match status" value="1"/>
</dbReference>
<accession>A0ABT4VDE7</accession>
<organism evidence="8 9">
    <name type="scientific">Helicobacter ibis</name>
    <dbReference type="NCBI Taxonomy" id="2962633"/>
    <lineage>
        <taxon>Bacteria</taxon>
        <taxon>Pseudomonadati</taxon>
        <taxon>Campylobacterota</taxon>
        <taxon>Epsilonproteobacteria</taxon>
        <taxon>Campylobacterales</taxon>
        <taxon>Helicobacteraceae</taxon>
        <taxon>Helicobacter</taxon>
    </lineage>
</organism>
<comment type="subcellular location">
    <subcellularLocation>
        <location evidence="5">Secreted</location>
    </subcellularLocation>
    <subcellularLocation>
        <location evidence="5">Bacterial flagellum</location>
    </subcellularLocation>
</comment>
<dbReference type="NCBIfam" id="NF006282">
    <property type="entry name" value="PRK08453.1"/>
    <property type="match status" value="1"/>
</dbReference>
<name>A0ABT4VDE7_9HELI</name>
<comment type="similarity">
    <text evidence="1 5">Belongs to the FliD family.</text>
</comment>
<comment type="subunit">
    <text evidence="2 5">Homopentamer.</text>
</comment>
<evidence type="ECO:0000256" key="5">
    <source>
        <dbReference type="RuleBase" id="RU362066"/>
    </source>
</evidence>
<dbReference type="Proteomes" id="UP001210261">
    <property type="component" value="Unassembled WGS sequence"/>
</dbReference>
<evidence type="ECO:0000313" key="8">
    <source>
        <dbReference type="EMBL" id="MDA3968713.1"/>
    </source>
</evidence>
<feature type="domain" description="Flagellar hook-associated protein 2 N-terminal" evidence="6">
    <location>
        <begin position="13"/>
        <end position="109"/>
    </location>
</feature>
<feature type="domain" description="Flagellar hook-associated protein 2 C-terminal" evidence="7">
    <location>
        <begin position="442"/>
        <end position="673"/>
    </location>
</feature>
<keyword evidence="4 5" id="KW-0975">Bacterial flagellum</keyword>
<evidence type="ECO:0000259" key="6">
    <source>
        <dbReference type="Pfam" id="PF02465"/>
    </source>
</evidence>
<dbReference type="PANTHER" id="PTHR30288:SF0">
    <property type="entry name" value="FLAGELLAR HOOK-ASSOCIATED PROTEIN 2"/>
    <property type="match status" value="1"/>
</dbReference>
<dbReference type="InterPro" id="IPR010810">
    <property type="entry name" value="Flagellin_hook_IN_motif"/>
</dbReference>
<evidence type="ECO:0000256" key="2">
    <source>
        <dbReference type="ARBA" id="ARBA00011255"/>
    </source>
</evidence>
<keyword evidence="3" id="KW-0175">Coiled coil</keyword>
<evidence type="ECO:0000256" key="1">
    <source>
        <dbReference type="ARBA" id="ARBA00009764"/>
    </source>
</evidence>
<evidence type="ECO:0000256" key="3">
    <source>
        <dbReference type="ARBA" id="ARBA00023054"/>
    </source>
</evidence>
<evidence type="ECO:0000313" key="9">
    <source>
        <dbReference type="Proteomes" id="UP001210261"/>
    </source>
</evidence>
<dbReference type="InterPro" id="IPR040026">
    <property type="entry name" value="FliD"/>
</dbReference>
<dbReference type="InterPro" id="IPR003481">
    <property type="entry name" value="FliD_N"/>
</dbReference>
<keyword evidence="5" id="KW-0964">Secreted</keyword>
<dbReference type="RefSeq" id="WP_271021011.1">
    <property type="nucleotide sequence ID" value="NZ_JAQHXR010000002.1"/>
</dbReference>
<comment type="caution">
    <text evidence="8">The sequence shown here is derived from an EMBL/GenBank/DDBJ whole genome shotgun (WGS) entry which is preliminary data.</text>
</comment>
<dbReference type="Pfam" id="PF07196">
    <property type="entry name" value="Flagellin_IN"/>
    <property type="match status" value="1"/>
</dbReference>
<protein>
    <recommendedName>
        <fullName evidence="5">Flagellar hook-associated protein 2</fullName>
        <shortName evidence="5">HAP2</shortName>
    </recommendedName>
    <alternativeName>
        <fullName evidence="5">Flagellar cap protein</fullName>
    </alternativeName>
</protein>
<sequence length="689" mass="74479">MALGSLASLGVGSGVLTWDTINQMKELDIKNQLTPIQTKLQSNLQQQTELTSLMSLMSSLNSNFRTLSDYSTFQKRQANVEGNGIKATAGEGLAVQDIKLNVSQLAQNDVNQVGLKFKDRDSVFSNDNTTINFYHNGTEYNIDVKAGATLSDVAQSITDATGGEVLGVIMKTGGDEPYQLMIQSKNTGKDNKIYFGTTLEGAAMPGGHIKSGNLKIEIGGHELNIDMSKINSKLGNTSEQNASAVMEAINKELEKPENAELKKKIDSGEITIDLNKDGKGLMLNDAKGGHIKITTENIKVQSAEGVSDTDTDLGFSKKEAGSRDLVVGSPVSTNTGLSGVFTLNGEKFDLGKILKGSNGKDNAQKIADAINAKTDSTKIKAEVRDGKLVLNSTDGSSIRVAAEGADDDAKSKVLSSIGLSSGNYTSSQSFLEKMDITSIQNAQNAIFTYNGIKVERDKNVVDDVISGLTLELTNVTKEDEEVTVRISRDDKAVLDEAKAFVENYNALILKIQELTKYDEETKVAGVFNGNSEVRSITRELNSLINSTDADKNSLVKFGITMNENGTLSIDSSKFETAFKEDPDKAIEFFRGGTVKVNGVDTEKEGVFTKLKSTMDSLISGSNSTLKILEQNLINEQKSLREDLTSTQAYIDSRYEIMAAKWSVYDTMIAKTNQAGNAVANMINQMNNSN</sequence>
<dbReference type="Pfam" id="PF02465">
    <property type="entry name" value="FliD_N"/>
    <property type="match status" value="1"/>
</dbReference>
<comment type="function">
    <text evidence="5">Required for morphogenesis and for the elongation of the flagellar filament by facilitating polymerization of the flagellin monomers at the tip of growing filament. Forms a capping structure, which prevents flagellin subunits (transported through the central channel of the flagellum) from leaking out without polymerization at the distal end.</text>
</comment>
<dbReference type="EMBL" id="JAQHXR010000002">
    <property type="protein sequence ID" value="MDA3968713.1"/>
    <property type="molecule type" value="Genomic_DNA"/>
</dbReference>
<reference evidence="8 9" key="1">
    <citation type="submission" date="2023-01" db="EMBL/GenBank/DDBJ databases">
        <title>Description of Helicobacter ibis sp. nov. isolated from faecal droppings of black-faced ibis (Theristicus melanopis).</title>
        <authorList>
            <person name="Lopez-Cantillo M."/>
            <person name="Vidal-Veuthey B."/>
            <person name="Mella A."/>
            <person name="De La Haba R."/>
            <person name="Collado L."/>
        </authorList>
    </citation>
    <scope>NUCLEOTIDE SEQUENCE [LARGE SCALE GENOMIC DNA]</scope>
    <source>
        <strain evidence="8 9">A82</strain>
    </source>
</reference>
<dbReference type="PANTHER" id="PTHR30288">
    <property type="entry name" value="FLAGELLAR CAP/ASSEMBLY PROTEIN FLID"/>
    <property type="match status" value="1"/>
</dbReference>
<dbReference type="InterPro" id="IPR010809">
    <property type="entry name" value="FliD_C"/>
</dbReference>